<dbReference type="SUPFAM" id="SSF74924">
    <property type="entry name" value="Cap-Gly domain"/>
    <property type="match status" value="1"/>
</dbReference>
<evidence type="ECO:0000313" key="4">
    <source>
        <dbReference type="Proteomes" id="UP000649617"/>
    </source>
</evidence>
<dbReference type="PROSITE" id="PS00845">
    <property type="entry name" value="CAP_GLY_1"/>
    <property type="match status" value="1"/>
</dbReference>
<dbReference type="AlphaFoldDB" id="A0A812VMN4"/>
<protein>
    <submittedName>
        <fullName evidence="3">CLIP1 protein</fullName>
    </submittedName>
</protein>
<feature type="domain" description="CAP-Gly" evidence="2">
    <location>
        <begin position="29"/>
        <end position="71"/>
    </location>
</feature>
<evidence type="ECO:0000313" key="3">
    <source>
        <dbReference type="EMBL" id="CAE7628090.1"/>
    </source>
</evidence>
<dbReference type="PANTHER" id="PTHR18916">
    <property type="entry name" value="DYNACTIN 1-RELATED MICROTUBULE-BINDING"/>
    <property type="match status" value="1"/>
</dbReference>
<evidence type="ECO:0000259" key="2">
    <source>
        <dbReference type="PROSITE" id="PS50245"/>
    </source>
</evidence>
<comment type="caution">
    <text evidence="3">The sequence shown here is derived from an EMBL/GenBank/DDBJ whole genome shotgun (WGS) entry which is preliminary data.</text>
</comment>
<dbReference type="Gene3D" id="2.30.30.190">
    <property type="entry name" value="CAP Gly-rich-like domain"/>
    <property type="match status" value="1"/>
</dbReference>
<organism evidence="3 4">
    <name type="scientific">Symbiodinium pilosum</name>
    <name type="common">Dinoflagellate</name>
    <dbReference type="NCBI Taxonomy" id="2952"/>
    <lineage>
        <taxon>Eukaryota</taxon>
        <taxon>Sar</taxon>
        <taxon>Alveolata</taxon>
        <taxon>Dinophyceae</taxon>
        <taxon>Suessiales</taxon>
        <taxon>Symbiodiniaceae</taxon>
        <taxon>Symbiodinium</taxon>
    </lineage>
</organism>
<accession>A0A812VMN4</accession>
<keyword evidence="4" id="KW-1185">Reference proteome</keyword>
<name>A0A812VMN4_SYMPI</name>
<evidence type="ECO:0000256" key="1">
    <source>
        <dbReference type="SAM" id="MobiDB-lite"/>
    </source>
</evidence>
<reference evidence="3" key="1">
    <citation type="submission" date="2021-02" db="EMBL/GenBank/DDBJ databases">
        <authorList>
            <person name="Dougan E. K."/>
            <person name="Rhodes N."/>
            <person name="Thang M."/>
            <person name="Chan C."/>
        </authorList>
    </citation>
    <scope>NUCLEOTIDE SEQUENCE</scope>
</reference>
<dbReference type="PROSITE" id="PS50245">
    <property type="entry name" value="CAP_GLY_2"/>
    <property type="match status" value="1"/>
</dbReference>
<sequence length="235" mass="25177">MAAATRAFQLGDRVTVAQTQLCGTAKFIGTTEFAAGEWMGIELDDKAGKNNGCVKGKAYFECKPDHGLFVRPTAVTKIGPSRRRSDFVPSASMQPPRASIPASPPSPAKNPFLAAPQSPIAGRRTSSRQEEGERSREIQKASVQLDLAQAMEDHDVDALEAVLPVASNLGLPPEEIAAAKRILSWELKQTMREEVDAVQATISQLSQSLACLEALAAKQPNTDPSAILSRLGQEL</sequence>
<feature type="region of interest" description="Disordered" evidence="1">
    <location>
        <begin position="80"/>
        <end position="135"/>
    </location>
</feature>
<dbReference type="InterPro" id="IPR000938">
    <property type="entry name" value="CAP-Gly_domain"/>
</dbReference>
<dbReference type="EMBL" id="CAJNIZ010042601">
    <property type="protein sequence ID" value="CAE7628090.1"/>
    <property type="molecule type" value="Genomic_DNA"/>
</dbReference>
<dbReference type="OrthoDB" id="2130750at2759"/>
<dbReference type="Proteomes" id="UP000649617">
    <property type="component" value="Unassembled WGS sequence"/>
</dbReference>
<dbReference type="SMART" id="SM01052">
    <property type="entry name" value="CAP_GLY"/>
    <property type="match status" value="1"/>
</dbReference>
<dbReference type="Pfam" id="PF01302">
    <property type="entry name" value="CAP_GLY"/>
    <property type="match status" value="1"/>
</dbReference>
<feature type="non-terminal residue" evidence="3">
    <location>
        <position position="1"/>
    </location>
</feature>
<gene>
    <name evidence="3" type="primary">CLIP1</name>
    <name evidence="3" type="ORF">SPIL2461_LOCUS16450</name>
</gene>
<dbReference type="InterPro" id="IPR036859">
    <property type="entry name" value="CAP-Gly_dom_sf"/>
</dbReference>
<proteinExistence type="predicted"/>